<dbReference type="EC" id="2.4.1.-" evidence="7"/>
<keyword evidence="6 7" id="KW-0333">Golgi apparatus</keyword>
<evidence type="ECO:0000256" key="1">
    <source>
        <dbReference type="ARBA" id="ARBA00004323"/>
    </source>
</evidence>
<evidence type="ECO:0000313" key="9">
    <source>
        <dbReference type="EMBL" id="WAR27722.1"/>
    </source>
</evidence>
<dbReference type="SUPFAM" id="SSF53756">
    <property type="entry name" value="UDP-Glycosyltransferase/glycogen phosphorylase"/>
    <property type="match status" value="1"/>
</dbReference>
<evidence type="ECO:0000256" key="7">
    <source>
        <dbReference type="RuleBase" id="RU003832"/>
    </source>
</evidence>
<comment type="subcellular location">
    <subcellularLocation>
        <location evidence="1">Golgi apparatus membrane</location>
        <topology evidence="1">Single-pass type II membrane protein</topology>
    </subcellularLocation>
    <subcellularLocation>
        <location evidence="7">Golgi apparatus</location>
        <location evidence="7">Golgi stack membrane</location>
        <topology evidence="7">Single-pass type II membrane protein</topology>
    </subcellularLocation>
</comment>
<accession>A0ABY7G1E3</accession>
<dbReference type="InterPro" id="IPR038577">
    <property type="entry name" value="GT10-like_C_sf"/>
</dbReference>
<keyword evidence="7" id="KW-0812">Transmembrane</keyword>
<protein>
    <recommendedName>
        <fullName evidence="7">Fucosyltransferase</fullName>
        <ecNumber evidence="7">2.4.1.-</ecNumber>
    </recommendedName>
</protein>
<dbReference type="InterPro" id="IPR001503">
    <property type="entry name" value="Glyco_trans_10"/>
</dbReference>
<dbReference type="InterPro" id="IPR055270">
    <property type="entry name" value="Glyco_tran_10_C"/>
</dbReference>
<dbReference type="PANTHER" id="PTHR48438:SF1">
    <property type="entry name" value="ALPHA-(1,3)-FUCOSYLTRANSFERASE C-RELATED"/>
    <property type="match status" value="1"/>
</dbReference>
<keyword evidence="10" id="KW-1185">Reference proteome</keyword>
<dbReference type="Proteomes" id="UP001164746">
    <property type="component" value="Chromosome 15"/>
</dbReference>
<sequence>MDLDFYGSCGNLSCDKGEGNNCFKNLHKEYKFYLSFENANCRDYITEKFFLNALRHDFVPVVMGAHPDDYRRVAPPGSFIHALAGHLKHLTMAIMTISAGNVPDSLLIQRFGAEFANYYGIPISPTNQYTT</sequence>
<keyword evidence="4 7" id="KW-0328">Glycosyltransferase</keyword>
<evidence type="ECO:0000259" key="8">
    <source>
        <dbReference type="Pfam" id="PF00852"/>
    </source>
</evidence>
<dbReference type="Pfam" id="PF00852">
    <property type="entry name" value="Glyco_transf_10"/>
    <property type="match status" value="1"/>
</dbReference>
<name>A0ABY7G1E3_MYAAR</name>
<comment type="pathway">
    <text evidence="2">Protein modification; protein glycosylation.</text>
</comment>
<reference evidence="9" key="1">
    <citation type="submission" date="2022-11" db="EMBL/GenBank/DDBJ databases">
        <title>Centuries of genome instability and evolution in soft-shell clam transmissible cancer (bioRxiv).</title>
        <authorList>
            <person name="Hart S.F.M."/>
            <person name="Yonemitsu M.A."/>
            <person name="Giersch R.M."/>
            <person name="Beal B.F."/>
            <person name="Arriagada G."/>
            <person name="Davis B.W."/>
            <person name="Ostrander E.A."/>
            <person name="Goff S.P."/>
            <person name="Metzger M.J."/>
        </authorList>
    </citation>
    <scope>NUCLEOTIDE SEQUENCE</scope>
    <source>
        <strain evidence="9">MELC-2E11</strain>
        <tissue evidence="9">Siphon/mantle</tissue>
    </source>
</reference>
<dbReference type="EMBL" id="CP111026">
    <property type="protein sequence ID" value="WAR27722.1"/>
    <property type="molecule type" value="Genomic_DNA"/>
</dbReference>
<feature type="domain" description="Fucosyltransferase C-terminal" evidence="8">
    <location>
        <begin position="2"/>
        <end position="83"/>
    </location>
</feature>
<evidence type="ECO:0000256" key="6">
    <source>
        <dbReference type="ARBA" id="ARBA00023034"/>
    </source>
</evidence>
<evidence type="ECO:0000313" key="10">
    <source>
        <dbReference type="Proteomes" id="UP001164746"/>
    </source>
</evidence>
<dbReference type="Gene3D" id="3.40.50.11660">
    <property type="entry name" value="Glycosyl transferase family 10, C-terminal domain"/>
    <property type="match status" value="1"/>
</dbReference>
<keyword evidence="7" id="KW-0472">Membrane</keyword>
<evidence type="ECO:0000256" key="4">
    <source>
        <dbReference type="ARBA" id="ARBA00022676"/>
    </source>
</evidence>
<gene>
    <name evidence="9" type="ORF">MAR_013426</name>
</gene>
<proteinExistence type="inferred from homology"/>
<dbReference type="PANTHER" id="PTHR48438">
    <property type="entry name" value="ALPHA-(1,3)-FUCOSYLTRANSFERASE C-RELATED"/>
    <property type="match status" value="1"/>
</dbReference>
<evidence type="ECO:0000256" key="5">
    <source>
        <dbReference type="ARBA" id="ARBA00022679"/>
    </source>
</evidence>
<organism evidence="9 10">
    <name type="scientific">Mya arenaria</name>
    <name type="common">Soft-shell clam</name>
    <dbReference type="NCBI Taxonomy" id="6604"/>
    <lineage>
        <taxon>Eukaryota</taxon>
        <taxon>Metazoa</taxon>
        <taxon>Spiralia</taxon>
        <taxon>Lophotrochozoa</taxon>
        <taxon>Mollusca</taxon>
        <taxon>Bivalvia</taxon>
        <taxon>Autobranchia</taxon>
        <taxon>Heteroconchia</taxon>
        <taxon>Euheterodonta</taxon>
        <taxon>Imparidentia</taxon>
        <taxon>Neoheterodontei</taxon>
        <taxon>Myida</taxon>
        <taxon>Myoidea</taxon>
        <taxon>Myidae</taxon>
        <taxon>Mya</taxon>
    </lineage>
</organism>
<evidence type="ECO:0000256" key="2">
    <source>
        <dbReference type="ARBA" id="ARBA00004922"/>
    </source>
</evidence>
<evidence type="ECO:0000256" key="3">
    <source>
        <dbReference type="ARBA" id="ARBA00008919"/>
    </source>
</evidence>
<comment type="similarity">
    <text evidence="3 7">Belongs to the glycosyltransferase 10 family.</text>
</comment>
<keyword evidence="5 7" id="KW-0808">Transferase</keyword>